<keyword evidence="2" id="KW-0732">Signal</keyword>
<comment type="caution">
    <text evidence="3">The sequence shown here is derived from an EMBL/GenBank/DDBJ whole genome shotgun (WGS) entry which is preliminary data.</text>
</comment>
<dbReference type="EMBL" id="CADEAL010004223">
    <property type="protein sequence ID" value="CAB1454702.1"/>
    <property type="molecule type" value="Genomic_DNA"/>
</dbReference>
<evidence type="ECO:0000313" key="4">
    <source>
        <dbReference type="Proteomes" id="UP001153269"/>
    </source>
</evidence>
<name>A0A9N7VKS2_PLEPL</name>
<feature type="chain" id="PRO_5040256342" evidence="2">
    <location>
        <begin position="17"/>
        <end position="131"/>
    </location>
</feature>
<proteinExistence type="predicted"/>
<sequence>MATGSLVVLVLQRLVAEEQDPGTHMVMESWSQRGGLRLFLLDCPPPVPRELRGPTTFTETDLQLERYEAGNMMQSQRVGGVVSEFRLSDAGGSWCGKTDEDVTDGQAGGRRRRGGGGGGGGLTDFAEPCLS</sequence>
<gene>
    <name evidence="3" type="ORF">PLEPLA_LOCUS42469</name>
</gene>
<organism evidence="3 4">
    <name type="scientific">Pleuronectes platessa</name>
    <name type="common">European plaice</name>
    <dbReference type="NCBI Taxonomy" id="8262"/>
    <lineage>
        <taxon>Eukaryota</taxon>
        <taxon>Metazoa</taxon>
        <taxon>Chordata</taxon>
        <taxon>Craniata</taxon>
        <taxon>Vertebrata</taxon>
        <taxon>Euteleostomi</taxon>
        <taxon>Actinopterygii</taxon>
        <taxon>Neopterygii</taxon>
        <taxon>Teleostei</taxon>
        <taxon>Neoteleostei</taxon>
        <taxon>Acanthomorphata</taxon>
        <taxon>Carangaria</taxon>
        <taxon>Pleuronectiformes</taxon>
        <taxon>Pleuronectoidei</taxon>
        <taxon>Pleuronectidae</taxon>
        <taxon>Pleuronectes</taxon>
    </lineage>
</organism>
<feature type="signal peptide" evidence="2">
    <location>
        <begin position="1"/>
        <end position="16"/>
    </location>
</feature>
<protein>
    <submittedName>
        <fullName evidence="3">Uncharacterized protein</fullName>
    </submittedName>
</protein>
<evidence type="ECO:0000256" key="2">
    <source>
        <dbReference type="SAM" id="SignalP"/>
    </source>
</evidence>
<evidence type="ECO:0000256" key="1">
    <source>
        <dbReference type="SAM" id="MobiDB-lite"/>
    </source>
</evidence>
<dbReference type="Proteomes" id="UP001153269">
    <property type="component" value="Unassembled WGS sequence"/>
</dbReference>
<keyword evidence="4" id="KW-1185">Reference proteome</keyword>
<reference evidence="3" key="1">
    <citation type="submission" date="2020-03" db="EMBL/GenBank/DDBJ databases">
        <authorList>
            <person name="Weist P."/>
        </authorList>
    </citation>
    <scope>NUCLEOTIDE SEQUENCE</scope>
</reference>
<accession>A0A9N7VKS2</accession>
<dbReference type="AlphaFoldDB" id="A0A9N7VKS2"/>
<feature type="region of interest" description="Disordered" evidence="1">
    <location>
        <begin position="93"/>
        <end position="131"/>
    </location>
</feature>
<evidence type="ECO:0000313" key="3">
    <source>
        <dbReference type="EMBL" id="CAB1454702.1"/>
    </source>
</evidence>